<dbReference type="InterPro" id="IPR001734">
    <property type="entry name" value="Na/solute_symporter"/>
</dbReference>
<feature type="transmembrane region" description="Helical" evidence="12">
    <location>
        <begin position="267"/>
        <end position="288"/>
    </location>
</feature>
<evidence type="ECO:0000256" key="8">
    <source>
        <dbReference type="ARBA" id="ARBA00023065"/>
    </source>
</evidence>
<feature type="transmembrane region" description="Helical" evidence="12">
    <location>
        <begin position="239"/>
        <end position="260"/>
    </location>
</feature>
<feature type="transmembrane region" description="Helical" evidence="12">
    <location>
        <begin position="165"/>
        <end position="188"/>
    </location>
</feature>
<evidence type="ECO:0000256" key="7">
    <source>
        <dbReference type="ARBA" id="ARBA00023053"/>
    </source>
</evidence>
<dbReference type="InterPro" id="IPR038377">
    <property type="entry name" value="Na/Glc_symporter_sf"/>
</dbReference>
<keyword evidence="6 12" id="KW-1133">Transmembrane helix</keyword>
<evidence type="ECO:0000256" key="2">
    <source>
        <dbReference type="ARBA" id="ARBA00006434"/>
    </source>
</evidence>
<name>A0ABU7BPV3_9TELE</name>
<dbReference type="Proteomes" id="UP001345963">
    <property type="component" value="Unassembled WGS sequence"/>
</dbReference>
<feature type="transmembrane region" description="Helical" evidence="12">
    <location>
        <begin position="105"/>
        <end position="128"/>
    </location>
</feature>
<evidence type="ECO:0000256" key="6">
    <source>
        <dbReference type="ARBA" id="ARBA00022989"/>
    </source>
</evidence>
<keyword evidence="10" id="KW-0739">Sodium transport</keyword>
<accession>A0ABU7BPV3</accession>
<evidence type="ECO:0000256" key="10">
    <source>
        <dbReference type="ARBA" id="ARBA00023201"/>
    </source>
</evidence>
<feature type="transmembrane region" description="Helical" evidence="12">
    <location>
        <begin position="331"/>
        <end position="352"/>
    </location>
</feature>
<keyword evidence="3" id="KW-0813">Transport</keyword>
<comment type="caution">
    <text evidence="13">The sequence shown here is derived from an EMBL/GenBank/DDBJ whole genome shotgun (WGS) entry which is preliminary data.</text>
</comment>
<evidence type="ECO:0000256" key="9">
    <source>
        <dbReference type="ARBA" id="ARBA00023136"/>
    </source>
</evidence>
<comment type="subcellular location">
    <subcellularLocation>
        <location evidence="1">Cell membrane</location>
        <topology evidence="1">Multi-pass membrane protein</topology>
    </subcellularLocation>
</comment>
<dbReference type="PROSITE" id="PS50283">
    <property type="entry name" value="NA_SOLUT_SYMP_3"/>
    <property type="match status" value="1"/>
</dbReference>
<dbReference type="InterPro" id="IPR051163">
    <property type="entry name" value="Sodium:Solute_Symporter_SSF"/>
</dbReference>
<gene>
    <name evidence="13" type="ORF">ATANTOWER_010735</name>
</gene>
<proteinExistence type="inferred from homology"/>
<keyword evidence="9 12" id="KW-0472">Membrane</keyword>
<evidence type="ECO:0000256" key="5">
    <source>
        <dbReference type="ARBA" id="ARBA00022692"/>
    </source>
</evidence>
<keyword evidence="14" id="KW-1185">Reference proteome</keyword>
<evidence type="ECO:0000256" key="3">
    <source>
        <dbReference type="ARBA" id="ARBA00022448"/>
    </source>
</evidence>
<keyword evidence="4" id="KW-1003">Cell membrane</keyword>
<sequence length="440" mass="47803">MLMAGGLKAVIWTDVFQTVVMFAGQLAVIIVGVRRTGGVSEVWRKVKEGNRISGLDLNPDPTERHTFWTLGIGGVFLMLSLYGVNQAQVQRYLSARTEKEAVRSCYMAFPSLQLALALSCVMGLVMFARYCGEDFSEKLGRSSRDAMVIYFVMDMLQGLPGLPGLFVACLFSAALSTISSAFNSLATVTMEDLIKPYFPSMSEGRATKVSKALAMSYGLLCLAMAYLTHLMGDSVLQVALKIFGMVGGPILGLFCLGMFFPWANSIGAIAGLVAGLAVAFWVGIGSIITRISGTKLLPPSCHINTTAVIQTALSNVTSRPTGLQRFYSLSYMWYSAFNCSTVILIGLIISFLTGPMKEEEATPGTVYPLLGKLLCFLPEHLKKKLCCVTPLRQSIADQQRLHPHKESNGGASLQHTPSQEQMECFLSEVDSRVVECETSV</sequence>
<evidence type="ECO:0000256" key="12">
    <source>
        <dbReference type="SAM" id="Phobius"/>
    </source>
</evidence>
<dbReference type="Pfam" id="PF00474">
    <property type="entry name" value="SSF"/>
    <property type="match status" value="1"/>
</dbReference>
<organism evidence="13 14">
    <name type="scientific">Ataeniobius toweri</name>
    <dbReference type="NCBI Taxonomy" id="208326"/>
    <lineage>
        <taxon>Eukaryota</taxon>
        <taxon>Metazoa</taxon>
        <taxon>Chordata</taxon>
        <taxon>Craniata</taxon>
        <taxon>Vertebrata</taxon>
        <taxon>Euteleostomi</taxon>
        <taxon>Actinopterygii</taxon>
        <taxon>Neopterygii</taxon>
        <taxon>Teleostei</taxon>
        <taxon>Neoteleostei</taxon>
        <taxon>Acanthomorphata</taxon>
        <taxon>Ovalentaria</taxon>
        <taxon>Atherinomorphae</taxon>
        <taxon>Cyprinodontiformes</taxon>
        <taxon>Goodeidae</taxon>
        <taxon>Ataeniobius</taxon>
    </lineage>
</organism>
<protein>
    <recommendedName>
        <fullName evidence="15">Sodium-dependent multivitamin transporter</fullName>
    </recommendedName>
</protein>
<evidence type="ECO:0000256" key="11">
    <source>
        <dbReference type="RuleBase" id="RU362091"/>
    </source>
</evidence>
<dbReference type="PANTHER" id="PTHR42985">
    <property type="entry name" value="SODIUM-COUPLED MONOCARBOXYLATE TRANSPORTER"/>
    <property type="match status" value="1"/>
</dbReference>
<keyword evidence="5 12" id="KW-0812">Transmembrane</keyword>
<feature type="transmembrane region" description="Helical" evidence="12">
    <location>
        <begin position="65"/>
        <end position="84"/>
    </location>
</feature>
<dbReference type="NCBIfam" id="TIGR00813">
    <property type="entry name" value="sss"/>
    <property type="match status" value="1"/>
</dbReference>
<dbReference type="PANTHER" id="PTHR42985:SF2">
    <property type="entry name" value="SODIUM-DEPENDENT MULTIVITAMIN TRANSPORTER"/>
    <property type="match status" value="1"/>
</dbReference>
<dbReference type="Gene3D" id="1.20.1730.10">
    <property type="entry name" value="Sodium/glucose cotransporter"/>
    <property type="match status" value="1"/>
</dbReference>
<evidence type="ECO:0008006" key="15">
    <source>
        <dbReference type="Google" id="ProtNLM"/>
    </source>
</evidence>
<keyword evidence="7" id="KW-0915">Sodium</keyword>
<evidence type="ECO:0000256" key="4">
    <source>
        <dbReference type="ARBA" id="ARBA00022475"/>
    </source>
</evidence>
<evidence type="ECO:0000313" key="13">
    <source>
        <dbReference type="EMBL" id="MED6252368.1"/>
    </source>
</evidence>
<comment type="similarity">
    <text evidence="2 11">Belongs to the sodium:solute symporter (SSF) (TC 2.A.21) family.</text>
</comment>
<evidence type="ECO:0000313" key="14">
    <source>
        <dbReference type="Proteomes" id="UP001345963"/>
    </source>
</evidence>
<dbReference type="EMBL" id="JAHUTI010061369">
    <property type="protein sequence ID" value="MED6252368.1"/>
    <property type="molecule type" value="Genomic_DNA"/>
</dbReference>
<evidence type="ECO:0000256" key="1">
    <source>
        <dbReference type="ARBA" id="ARBA00004651"/>
    </source>
</evidence>
<feature type="transmembrane region" description="Helical" evidence="12">
    <location>
        <begin position="209"/>
        <end position="227"/>
    </location>
</feature>
<keyword evidence="8" id="KW-0406">Ion transport</keyword>
<reference evidence="13 14" key="1">
    <citation type="submission" date="2021-07" db="EMBL/GenBank/DDBJ databases">
        <authorList>
            <person name="Palmer J.M."/>
        </authorList>
    </citation>
    <scope>NUCLEOTIDE SEQUENCE [LARGE SCALE GENOMIC DNA]</scope>
    <source>
        <strain evidence="13 14">AT_MEX2019</strain>
        <tissue evidence="13">Muscle</tissue>
    </source>
</reference>
<feature type="transmembrane region" description="Helical" evidence="12">
    <location>
        <begin position="12"/>
        <end position="33"/>
    </location>
</feature>